<dbReference type="Proteomes" id="UP000288102">
    <property type="component" value="Unassembled WGS sequence"/>
</dbReference>
<sequence>MKNIKYIKITLALLLIITLSSCDEFLSEVPDNRTQIDTPDKISELLVNAYPEASYLDFAETMSDNVADAGLNNSNIKNEQSYYWEMHDQTNVDSEGNYWDACYKAIAHANQALESIKKLGDPAGLNPQKGEALLARAYAHFMLVTFWSNRYNPATAAKDLGVPYVTEPETELLKSYKRNSLQEVFDFIQKDLEEGLRYVTNDYKEPKFHFNKEAANAFASRFYLVKGDWDKVLSVSASLGSKPEGKLKDYATLSSLAPDVQFIEYGKSSYSANLLIASPNTLVARSASGSNYYLTDGKQTELFGAQTSFYNKPWLFDFYSYNSSSTLFTPKFEEYFKYTNLTANIGIPYAGVVLLSNDELYLNRIEALVMKGRVEEANTELEYFLGTRTAGYNPATDKLTEAKVVAKYPVIADEFTPFYSLTALQTSYIKAIAEARRRDFVHEGLRWLDVKRFNLVVSRNDPGNPVKTLAKDDKRRALQIPLSASNYGIEKNSR</sequence>
<keyword evidence="1" id="KW-0732">Signal</keyword>
<keyword evidence="4" id="KW-1185">Reference proteome</keyword>
<feature type="domain" description="SusD-like N-terminal" evidence="2">
    <location>
        <begin position="24"/>
        <end position="224"/>
    </location>
</feature>
<evidence type="ECO:0000313" key="4">
    <source>
        <dbReference type="Proteomes" id="UP000288102"/>
    </source>
</evidence>
<dbReference type="SUPFAM" id="SSF48452">
    <property type="entry name" value="TPR-like"/>
    <property type="match status" value="1"/>
</dbReference>
<reference evidence="4" key="1">
    <citation type="journal article" date="2019" name="Syst. Appl. Microbiol.">
        <title>Flavobacterium circumlabens sp. nov. and Flavobacterium cupreum sp. nov., two psychrotrophic species isolated from Antarctic environmental samples.</title>
        <authorList>
            <person name="Kralova S."/>
            <person name="Busse H.-J."/>
            <person name="Svec P."/>
            <person name="Maslanova I."/>
            <person name="Stankova E."/>
            <person name="Bartak M."/>
            <person name="Sedlacek I."/>
        </authorList>
    </citation>
    <scope>NUCLEOTIDE SEQUENCE [LARGE SCALE GENOMIC DNA]</scope>
    <source>
        <strain evidence="4">CCM 8825</strain>
    </source>
</reference>
<dbReference type="Gene3D" id="1.25.40.390">
    <property type="match status" value="1"/>
</dbReference>
<dbReference type="EMBL" id="QWDM01000014">
    <property type="protein sequence ID" value="RUT68797.1"/>
    <property type="molecule type" value="Genomic_DNA"/>
</dbReference>
<accession>A0A434A395</accession>
<dbReference type="InterPro" id="IPR011990">
    <property type="entry name" value="TPR-like_helical_dom_sf"/>
</dbReference>
<proteinExistence type="predicted"/>
<evidence type="ECO:0000259" key="2">
    <source>
        <dbReference type="Pfam" id="PF14322"/>
    </source>
</evidence>
<protein>
    <submittedName>
        <fullName evidence="3">RagB/SusD family nutrient uptake outer membrane protein</fullName>
    </submittedName>
</protein>
<feature type="chain" id="PRO_5019392146" evidence="1">
    <location>
        <begin position="23"/>
        <end position="494"/>
    </location>
</feature>
<feature type="signal peptide" evidence="1">
    <location>
        <begin position="1"/>
        <end position="22"/>
    </location>
</feature>
<dbReference type="AlphaFoldDB" id="A0A434A395"/>
<comment type="caution">
    <text evidence="3">The sequence shown here is derived from an EMBL/GenBank/DDBJ whole genome shotgun (WGS) entry which is preliminary data.</text>
</comment>
<dbReference type="GO" id="GO:0009279">
    <property type="term" value="C:cell outer membrane"/>
    <property type="evidence" value="ECO:0007669"/>
    <property type="project" value="UniProtKB-SubCell"/>
</dbReference>
<evidence type="ECO:0000256" key="1">
    <source>
        <dbReference type="SAM" id="SignalP"/>
    </source>
</evidence>
<dbReference type="OrthoDB" id="1147023at2"/>
<dbReference type="Pfam" id="PF14322">
    <property type="entry name" value="SusD-like_3"/>
    <property type="match status" value="1"/>
</dbReference>
<dbReference type="RefSeq" id="WP_127339991.1">
    <property type="nucleotide sequence ID" value="NZ_QWDM01000014.1"/>
</dbReference>
<dbReference type="PROSITE" id="PS51257">
    <property type="entry name" value="PROKAR_LIPOPROTEIN"/>
    <property type="match status" value="1"/>
</dbReference>
<gene>
    <name evidence="3" type="ORF">D0817_19475</name>
</gene>
<evidence type="ECO:0000313" key="3">
    <source>
        <dbReference type="EMBL" id="RUT68797.1"/>
    </source>
</evidence>
<dbReference type="InterPro" id="IPR033985">
    <property type="entry name" value="SusD-like_N"/>
</dbReference>
<organism evidence="3 4">
    <name type="scientific">Flavobacterium cupreum</name>
    <dbReference type="NCBI Taxonomy" id="2133766"/>
    <lineage>
        <taxon>Bacteria</taxon>
        <taxon>Pseudomonadati</taxon>
        <taxon>Bacteroidota</taxon>
        <taxon>Flavobacteriia</taxon>
        <taxon>Flavobacteriales</taxon>
        <taxon>Flavobacteriaceae</taxon>
        <taxon>Flavobacterium</taxon>
    </lineage>
</organism>
<name>A0A434A395_9FLAO</name>